<name>A0A6M0SAF5_9CYAN</name>
<protein>
    <submittedName>
        <fullName evidence="1">Uncharacterized protein</fullName>
    </submittedName>
</protein>
<evidence type="ECO:0000313" key="1">
    <source>
        <dbReference type="EMBL" id="NEZ65276.1"/>
    </source>
</evidence>
<accession>A0A6M0SAF5</accession>
<gene>
    <name evidence="1" type="ORF">D0962_21300</name>
</gene>
<dbReference type="Proteomes" id="UP000473574">
    <property type="component" value="Unassembled WGS sequence"/>
</dbReference>
<organism evidence="1 2">
    <name type="scientific">Adonisia turfae CCMR0082</name>
    <dbReference type="NCBI Taxonomy" id="2304604"/>
    <lineage>
        <taxon>Bacteria</taxon>
        <taxon>Bacillati</taxon>
        <taxon>Cyanobacteriota</taxon>
        <taxon>Adonisia</taxon>
        <taxon>Adonisia turfae</taxon>
    </lineage>
</organism>
<dbReference type="AlphaFoldDB" id="A0A6M0SAF5"/>
<sequence>MTDTPKRRQDKPGWAYDIEGYAIAQEPLLRTIKYSGKEVGIVTRCRYDAEVLNAPQMLFIDIDLGDPRYEDGCFVKTEKEALDGLRDAVKSPMKWLPKYGFSIERDQWIDRHRRGLGFRVYRTAGGLRYICTTHQWRAGRDFEDDLMRFVYTDYRYRRICRSQQTFRVRLTPKPWRIRQEYIEHFGRGEWRNKSGEGIARTAKYVTTVGSDMVLPEFGDLLSVHDSTTLALMDRGVKTYLA</sequence>
<evidence type="ECO:0000313" key="2">
    <source>
        <dbReference type="Proteomes" id="UP000473574"/>
    </source>
</evidence>
<dbReference type="RefSeq" id="WP_163666252.1">
    <property type="nucleotide sequence ID" value="NZ_QZCE01000002.1"/>
</dbReference>
<dbReference type="EMBL" id="QZCE01000002">
    <property type="protein sequence ID" value="NEZ65276.1"/>
    <property type="molecule type" value="Genomic_DNA"/>
</dbReference>
<proteinExistence type="predicted"/>
<comment type="caution">
    <text evidence="1">The sequence shown here is derived from an EMBL/GenBank/DDBJ whole genome shotgun (WGS) entry which is preliminary data.</text>
</comment>
<reference evidence="1 2" key="1">
    <citation type="journal article" date="2020" name="Microb. Ecol.">
        <title>Ecogenomics of the Marine Benthic Filamentous Cyanobacterium Adonisia.</title>
        <authorList>
            <person name="Walter J.M."/>
            <person name="Coutinho F.H."/>
            <person name="Leomil L."/>
            <person name="Hargreaves P.I."/>
            <person name="Campeao M.E."/>
            <person name="Vieira V.V."/>
            <person name="Silva B.S."/>
            <person name="Fistarol G.O."/>
            <person name="Salomon P.S."/>
            <person name="Sawabe T."/>
            <person name="Mino S."/>
            <person name="Hosokawa M."/>
            <person name="Miyashita H."/>
            <person name="Maruyama F."/>
            <person name="van Verk M.C."/>
            <person name="Dutilh B.E."/>
            <person name="Thompson C.C."/>
            <person name="Thompson F.L."/>
        </authorList>
    </citation>
    <scope>NUCLEOTIDE SEQUENCE [LARGE SCALE GENOMIC DNA]</scope>
    <source>
        <strain evidence="1 2">CCMR0082</strain>
    </source>
</reference>